<dbReference type="GO" id="GO:0140737">
    <property type="term" value="C:encapsulin nanocompartment"/>
    <property type="evidence" value="ECO:0007669"/>
    <property type="project" value="UniProtKB-SubCell"/>
</dbReference>
<evidence type="ECO:0000313" key="4">
    <source>
        <dbReference type="EMBL" id="MBK5930010.1"/>
    </source>
</evidence>
<evidence type="ECO:0000313" key="5">
    <source>
        <dbReference type="Proteomes" id="UP001296967"/>
    </source>
</evidence>
<dbReference type="Pfam" id="PF04454">
    <property type="entry name" value="Linocin_M18"/>
    <property type="match status" value="1"/>
</dbReference>
<proteinExistence type="inferred from homology"/>
<organism evidence="4 5">
    <name type="scientific">Halochromatium salexigens</name>
    <name type="common">Chromatium salexigens</name>
    <dbReference type="NCBI Taxonomy" id="49447"/>
    <lineage>
        <taxon>Bacteria</taxon>
        <taxon>Pseudomonadati</taxon>
        <taxon>Pseudomonadota</taxon>
        <taxon>Gammaproteobacteria</taxon>
        <taxon>Chromatiales</taxon>
        <taxon>Chromatiaceae</taxon>
        <taxon>Halochromatium</taxon>
    </lineage>
</organism>
<dbReference type="Gene3D" id="3.30.2320.10">
    <property type="entry name" value="hypothetical protein PF0899 domain"/>
    <property type="match status" value="1"/>
</dbReference>
<gene>
    <name evidence="4" type="ORF">CCR82_05590</name>
</gene>
<evidence type="ECO:0000256" key="2">
    <source>
        <dbReference type="ARBA" id="ARBA00033743"/>
    </source>
</evidence>
<keyword evidence="5" id="KW-1185">Reference proteome</keyword>
<protein>
    <submittedName>
        <fullName evidence="4">Bacteriocin</fullName>
    </submittedName>
</protein>
<dbReference type="PANTHER" id="PTHR37165">
    <property type="entry name" value="PEPTIDASE U56 FAMILY"/>
    <property type="match status" value="1"/>
</dbReference>
<dbReference type="AlphaFoldDB" id="A0AAJ0UEK2"/>
<dbReference type="Gene3D" id="3.30.2400.30">
    <property type="match status" value="1"/>
</dbReference>
<accession>A0AAJ0UEK2</accession>
<dbReference type="PIRSF" id="PIRSF019254">
    <property type="entry name" value="CFP29"/>
    <property type="match status" value="1"/>
</dbReference>
<name>A0AAJ0UEK2_HALSE</name>
<dbReference type="InterPro" id="IPR051429">
    <property type="entry name" value="Encapsulin_nc"/>
</dbReference>
<dbReference type="InterPro" id="IPR007544">
    <property type="entry name" value="ENCAP"/>
</dbReference>
<comment type="caution">
    <text evidence="4">The sequence shown here is derived from an EMBL/GenBank/DDBJ whole genome shotgun (WGS) entry which is preliminary data.</text>
</comment>
<evidence type="ECO:0000256" key="3">
    <source>
        <dbReference type="ARBA" id="ARBA00033787"/>
    </source>
</evidence>
<evidence type="ECO:0000256" key="1">
    <source>
        <dbReference type="ARBA" id="ARBA00033738"/>
    </source>
</evidence>
<dbReference type="PANTHER" id="PTHR37165:SF1">
    <property type="entry name" value="TYPE 1 ENCAPSULIN SHELL PROTEIN"/>
    <property type="match status" value="1"/>
</dbReference>
<dbReference type="Proteomes" id="UP001296967">
    <property type="component" value="Unassembled WGS sequence"/>
</dbReference>
<reference evidence="4" key="1">
    <citation type="submission" date="2017-05" db="EMBL/GenBank/DDBJ databases">
        <authorList>
            <person name="Imhoff J.F."/>
            <person name="Rahn T."/>
            <person name="Kuenzel S."/>
            <person name="Neulinger S.C."/>
        </authorList>
    </citation>
    <scope>NUCLEOTIDE SEQUENCE</scope>
    <source>
        <strain evidence="4">DSM 4395</strain>
    </source>
</reference>
<comment type="subcellular location">
    <subcellularLocation>
        <location evidence="1">Encapsulin nanocompartment</location>
    </subcellularLocation>
</comment>
<sequence>MSDLNREAAGLPEAVWERIDASALDAASDVLTGRRFLDLDGPYGLGLTSLESGPETIAEDGGDELATTIGSRALPVPLLQRSFSLSRRRVEGHLGLGLPLDLRAAEDAAEAVARREERVIYNGVPELGLEGLLTASSRATSPCGDWAQVEQALDDVLNAVNKLDANGFSGPYALALSPARYNALFRRYQCGDMLQVDHLRRLCEAGVYKAAIDGAVLVDPRVGQLKIGQDLRVGFAASDGIHLKLFMSESLVFLLDDPTAICTLEDGGS</sequence>
<dbReference type="EMBL" id="NHSF01000036">
    <property type="protein sequence ID" value="MBK5930010.1"/>
    <property type="molecule type" value="Genomic_DNA"/>
</dbReference>
<comment type="similarity">
    <text evidence="2">Belongs to the encapsulin family. Family 1 subfamily.</text>
</comment>
<reference evidence="4" key="2">
    <citation type="journal article" date="2020" name="Microorganisms">
        <title>Osmotic Adaptation and Compatible Solute Biosynthesis of Phototrophic Bacteria as Revealed from Genome Analyses.</title>
        <authorList>
            <person name="Imhoff J.F."/>
            <person name="Rahn T."/>
            <person name="Kunzel S."/>
            <person name="Keller A."/>
            <person name="Neulinger S.C."/>
        </authorList>
    </citation>
    <scope>NUCLEOTIDE SEQUENCE</scope>
    <source>
        <strain evidence="4">DSM 4395</strain>
    </source>
</reference>
<dbReference type="RefSeq" id="WP_201244429.1">
    <property type="nucleotide sequence ID" value="NZ_NHSF01000036.1"/>
</dbReference>
<dbReference type="NCBIfam" id="NF041155">
    <property type="entry name" value="encap_f1"/>
    <property type="match status" value="1"/>
</dbReference>
<keyword evidence="3" id="KW-1284">Encapsulin nanocompartment</keyword>